<organism evidence="1 2">
    <name type="scientific">Jeotgalibacillus terrae</name>
    <dbReference type="NCBI Taxonomy" id="587735"/>
    <lineage>
        <taxon>Bacteria</taxon>
        <taxon>Bacillati</taxon>
        <taxon>Bacillota</taxon>
        <taxon>Bacilli</taxon>
        <taxon>Bacillales</taxon>
        <taxon>Caryophanaceae</taxon>
        <taxon>Jeotgalibacillus</taxon>
    </lineage>
</organism>
<name>A0ABW5ZEP5_9BACL</name>
<dbReference type="Pfam" id="PF19645">
    <property type="entry name" value="DUF6148"/>
    <property type="match status" value="1"/>
</dbReference>
<dbReference type="Proteomes" id="UP001597561">
    <property type="component" value="Unassembled WGS sequence"/>
</dbReference>
<dbReference type="EMBL" id="JBHUPG010000009">
    <property type="protein sequence ID" value="MFD2911414.1"/>
    <property type="molecule type" value="Genomic_DNA"/>
</dbReference>
<comment type="caution">
    <text evidence="1">The sequence shown here is derived from an EMBL/GenBank/DDBJ whole genome shotgun (WGS) entry which is preliminary data.</text>
</comment>
<reference evidence="2" key="1">
    <citation type="journal article" date="2019" name="Int. J. Syst. Evol. Microbiol.">
        <title>The Global Catalogue of Microorganisms (GCM) 10K type strain sequencing project: providing services to taxonomists for standard genome sequencing and annotation.</title>
        <authorList>
            <consortium name="The Broad Institute Genomics Platform"/>
            <consortium name="The Broad Institute Genome Sequencing Center for Infectious Disease"/>
            <person name="Wu L."/>
            <person name="Ma J."/>
        </authorList>
    </citation>
    <scope>NUCLEOTIDE SEQUENCE [LARGE SCALE GENOMIC DNA]</scope>
    <source>
        <strain evidence="2">KCTC 13528</strain>
    </source>
</reference>
<keyword evidence="2" id="KW-1185">Reference proteome</keyword>
<gene>
    <name evidence="1" type="ORF">ACFS5P_05965</name>
</gene>
<dbReference type="RefSeq" id="WP_204730072.1">
    <property type="nucleotide sequence ID" value="NZ_JAFBDK010000013.1"/>
</dbReference>
<accession>A0ABW5ZEP5</accession>
<evidence type="ECO:0000313" key="1">
    <source>
        <dbReference type="EMBL" id="MFD2911414.1"/>
    </source>
</evidence>
<protein>
    <submittedName>
        <fullName evidence="1">DUF6148 family protein</fullName>
    </submittedName>
</protein>
<proteinExistence type="predicted"/>
<sequence length="75" mass="8891">MTGEMSIERAKTHLEAWYDAELKVSTGQSYTIAGRTLTRVNLPEIRKQIEYWENRIARMKSRGRSRVRRIIPRDI</sequence>
<dbReference type="InterPro" id="IPR046146">
    <property type="entry name" value="DUF6148"/>
</dbReference>
<evidence type="ECO:0000313" key="2">
    <source>
        <dbReference type="Proteomes" id="UP001597561"/>
    </source>
</evidence>